<accession>A0A485MNB3</accession>
<feature type="region of interest" description="Disordered" evidence="2">
    <location>
        <begin position="178"/>
        <end position="197"/>
    </location>
</feature>
<dbReference type="PANTHER" id="PTHR21083">
    <property type="entry name" value="TWISTER"/>
    <property type="match status" value="1"/>
</dbReference>
<organism evidence="4 5">
    <name type="scientific">Lynx pardinus</name>
    <name type="common">Iberian lynx</name>
    <name type="synonym">Felis pardina</name>
    <dbReference type="NCBI Taxonomy" id="191816"/>
    <lineage>
        <taxon>Eukaryota</taxon>
        <taxon>Metazoa</taxon>
        <taxon>Chordata</taxon>
        <taxon>Craniata</taxon>
        <taxon>Vertebrata</taxon>
        <taxon>Euteleostomi</taxon>
        <taxon>Mammalia</taxon>
        <taxon>Eutheria</taxon>
        <taxon>Laurasiatheria</taxon>
        <taxon>Carnivora</taxon>
        <taxon>Feliformia</taxon>
        <taxon>Felidae</taxon>
        <taxon>Felinae</taxon>
        <taxon>Lynx</taxon>
    </lineage>
</organism>
<dbReference type="PANTHER" id="PTHR21083:SF0">
    <property type="entry name" value="DYNEIN AXONEMAL ASSEMBLY FACTOR 6"/>
    <property type="match status" value="1"/>
</dbReference>
<dbReference type="GO" id="GO:0051087">
    <property type="term" value="F:protein-folding chaperone binding"/>
    <property type="evidence" value="ECO:0007669"/>
    <property type="project" value="InterPro"/>
</dbReference>
<dbReference type="GO" id="GO:0030317">
    <property type="term" value="P:flagellated sperm motility"/>
    <property type="evidence" value="ECO:0007669"/>
    <property type="project" value="TreeGrafter"/>
</dbReference>
<dbReference type="GO" id="GO:0045505">
    <property type="term" value="F:dynein intermediate chain binding"/>
    <property type="evidence" value="ECO:0007669"/>
    <property type="project" value="TreeGrafter"/>
</dbReference>
<feature type="compositionally biased region" description="Basic and acidic residues" evidence="2">
    <location>
        <begin position="1"/>
        <end position="13"/>
    </location>
</feature>
<name>A0A485MNB3_LYNPA</name>
<dbReference type="EMBL" id="CAAGRJ010003511">
    <property type="protein sequence ID" value="VFV21388.1"/>
    <property type="molecule type" value="Genomic_DNA"/>
</dbReference>
<feature type="domain" description="PIH1D1/2/3 CS-like" evidence="3">
    <location>
        <begin position="340"/>
        <end position="433"/>
    </location>
</feature>
<evidence type="ECO:0000256" key="2">
    <source>
        <dbReference type="SAM" id="MobiDB-lite"/>
    </source>
</evidence>
<sequence length="444" mass="49821">MPTAKEKKRDPTLHTKHTTPSAHTRSEPRKRTVIPPPPHNTHGVDEKRAPTLHAPSPHTTQAELRKRSAVPPYLRSLEYTHTHTHTHTLSLNEPQPVSLSRGGEEAWGARGELRQNLLNPPGPPSLCIHSRCPGAAGGVFRFGIHVREKCNDERACRCLGQTKTLQTYLGGCRRRSPSGLPKKVKREPRGGGWRGQQNCYLGNTETQSFPQSIFGAPPATRKLTQNMEPENMESENTETENMETENMESENMEIETISSVSALQALSKLLYPEEDDFEAGQPNCSSAFGAMGPGNIGPPRIEELKVIPQNSDENVEDIWNPEEVPEGAEHHDTWDVREIPEYEIIFKQQVGTEDMFLGFSRKDSSTACCEDLVVKIKLPKTNPSEIQIDIQEMILDLRTPNKKLLITLPHPVECNSAKAFYILETETLEVALTMKRDLDFINFF</sequence>
<dbReference type="GO" id="GO:0070286">
    <property type="term" value="P:axonemal dynein complex assembly"/>
    <property type="evidence" value="ECO:0007669"/>
    <property type="project" value="InterPro"/>
</dbReference>
<feature type="region of interest" description="Disordered" evidence="2">
    <location>
        <begin position="1"/>
        <end position="68"/>
    </location>
</feature>
<keyword evidence="5" id="KW-1185">Reference proteome</keyword>
<evidence type="ECO:0000313" key="5">
    <source>
        <dbReference type="Proteomes" id="UP000386466"/>
    </source>
</evidence>
<dbReference type="InterPro" id="IPR026697">
    <property type="entry name" value="DNAAF6"/>
</dbReference>
<dbReference type="AlphaFoldDB" id="A0A485MNB3"/>
<evidence type="ECO:0000313" key="4">
    <source>
        <dbReference type="EMBL" id="VFV21388.1"/>
    </source>
</evidence>
<dbReference type="Pfam" id="PF18201">
    <property type="entry name" value="PIH1_CS"/>
    <property type="match status" value="1"/>
</dbReference>
<comment type="similarity">
    <text evidence="1">Belongs to the PIH1 family.</text>
</comment>
<proteinExistence type="inferred from homology"/>
<protein>
    <recommendedName>
        <fullName evidence="3">PIH1D1/2/3 CS-like domain-containing protein</fullName>
    </recommendedName>
</protein>
<reference evidence="4 5" key="1">
    <citation type="submission" date="2019-01" db="EMBL/GenBank/DDBJ databases">
        <authorList>
            <person name="Alioto T."/>
            <person name="Alioto T."/>
        </authorList>
    </citation>
    <scope>NUCLEOTIDE SEQUENCE [LARGE SCALE GENOMIC DNA]</scope>
</reference>
<evidence type="ECO:0000259" key="3">
    <source>
        <dbReference type="Pfam" id="PF18201"/>
    </source>
</evidence>
<evidence type="ECO:0000256" key="1">
    <source>
        <dbReference type="ARBA" id="ARBA00008511"/>
    </source>
</evidence>
<dbReference type="Proteomes" id="UP000386466">
    <property type="component" value="Unassembled WGS sequence"/>
</dbReference>
<gene>
    <name evidence="4" type="ORF">LYPA_23C001043</name>
</gene>
<dbReference type="InterPro" id="IPR041442">
    <property type="entry name" value="PIH1D1/2/3_CS-like"/>
</dbReference>
<dbReference type="GO" id="GO:0005737">
    <property type="term" value="C:cytoplasm"/>
    <property type="evidence" value="ECO:0007669"/>
    <property type="project" value="TreeGrafter"/>
</dbReference>